<dbReference type="PANTHER" id="PTHR30026:SF20">
    <property type="entry name" value="OUTER MEMBRANE PROTEIN TOLC"/>
    <property type="match status" value="1"/>
</dbReference>
<evidence type="ECO:0000256" key="4">
    <source>
        <dbReference type="ARBA" id="ARBA00023136"/>
    </source>
</evidence>
<name>A0A1Y5T642_9RHOB</name>
<dbReference type="GO" id="GO:0009279">
    <property type="term" value="C:cell outer membrane"/>
    <property type="evidence" value="ECO:0007669"/>
    <property type="project" value="UniProtKB-SubCell"/>
</dbReference>
<protein>
    <submittedName>
        <fullName evidence="7">Outer membrane efflux protein</fullName>
    </submittedName>
</protein>
<proteinExistence type="predicted"/>
<dbReference type="Proteomes" id="UP000193623">
    <property type="component" value="Unassembled WGS sequence"/>
</dbReference>
<evidence type="ECO:0000313" key="8">
    <source>
        <dbReference type="Proteomes" id="UP000193623"/>
    </source>
</evidence>
<keyword evidence="6" id="KW-0175">Coiled coil</keyword>
<evidence type="ECO:0000256" key="2">
    <source>
        <dbReference type="ARBA" id="ARBA00022452"/>
    </source>
</evidence>
<dbReference type="SUPFAM" id="SSF56954">
    <property type="entry name" value="Outer membrane efflux proteins (OEP)"/>
    <property type="match status" value="1"/>
</dbReference>
<dbReference type="EMBL" id="FWFT01000005">
    <property type="protein sequence ID" value="SLN56699.1"/>
    <property type="molecule type" value="Genomic_DNA"/>
</dbReference>
<evidence type="ECO:0000256" key="5">
    <source>
        <dbReference type="ARBA" id="ARBA00023237"/>
    </source>
</evidence>
<keyword evidence="3" id="KW-0812">Transmembrane</keyword>
<evidence type="ECO:0000313" key="7">
    <source>
        <dbReference type="EMBL" id="SLN56699.1"/>
    </source>
</evidence>
<feature type="coiled-coil region" evidence="6">
    <location>
        <begin position="301"/>
        <end position="339"/>
    </location>
</feature>
<dbReference type="PANTHER" id="PTHR30026">
    <property type="entry name" value="OUTER MEMBRANE PROTEIN TOLC"/>
    <property type="match status" value="1"/>
</dbReference>
<keyword evidence="5" id="KW-0998">Cell outer membrane</keyword>
<keyword evidence="8" id="KW-1185">Reference proteome</keyword>
<keyword evidence="2" id="KW-1134">Transmembrane beta strand</keyword>
<dbReference type="AlphaFoldDB" id="A0A1Y5T642"/>
<sequence length="411" mass="44842">MCTGACTLVPIPTDPELDPVAAPLIERSDPEMAGDFNLLVEQPDPYAAIIAQNFDELRFLFEGNARQLQLSNFGSQQIRYPQFRPGAQLRSTGSASLTINVSQSLYDGGAASAQQYSGQTAAIAREIENLAELTDEVAEDINFYLDYHRNLKTISILREFSRELEDLLDLANTRRSGGIGRANEVSLFEFQLAEVQTDIAIAQSSAELALARLSNLDAQLLQIPPRDLNLLQDRIPLSVMEALAERENQRSALEVARSNARPQVTAVASAGFDPATGLPTDNLGIDVSVNDPITIGGNTNLRIAEEDLRLAELQLEDAKQDAQLRIRQILQEVNALQAQQVRAGALASQARNRLAGFEDLFLAGEANITDAVSLIDTVQATTESQIDLEFQLKEAQLELARLSGSLIPAFE</sequence>
<organism evidence="7 8">
    <name type="scientific">Pseudooctadecabacter jejudonensis</name>
    <dbReference type="NCBI Taxonomy" id="1391910"/>
    <lineage>
        <taxon>Bacteria</taxon>
        <taxon>Pseudomonadati</taxon>
        <taxon>Pseudomonadota</taxon>
        <taxon>Alphaproteobacteria</taxon>
        <taxon>Rhodobacterales</taxon>
        <taxon>Paracoccaceae</taxon>
        <taxon>Pseudooctadecabacter</taxon>
    </lineage>
</organism>
<evidence type="ECO:0000256" key="1">
    <source>
        <dbReference type="ARBA" id="ARBA00004442"/>
    </source>
</evidence>
<reference evidence="7 8" key="1">
    <citation type="submission" date="2017-03" db="EMBL/GenBank/DDBJ databases">
        <authorList>
            <person name="Afonso C.L."/>
            <person name="Miller P.J."/>
            <person name="Scott M.A."/>
            <person name="Spackman E."/>
            <person name="Goraichik I."/>
            <person name="Dimitrov K.M."/>
            <person name="Suarez D.L."/>
            <person name="Swayne D.E."/>
        </authorList>
    </citation>
    <scope>NUCLEOTIDE SEQUENCE [LARGE SCALE GENOMIC DNA]</scope>
    <source>
        <strain evidence="7 8">CECT 8397</strain>
    </source>
</reference>
<dbReference type="GO" id="GO:0015288">
    <property type="term" value="F:porin activity"/>
    <property type="evidence" value="ECO:0007669"/>
    <property type="project" value="TreeGrafter"/>
</dbReference>
<dbReference type="InterPro" id="IPR051906">
    <property type="entry name" value="TolC-like"/>
</dbReference>
<comment type="subcellular location">
    <subcellularLocation>
        <location evidence="1">Cell outer membrane</location>
    </subcellularLocation>
</comment>
<gene>
    <name evidence="7" type="ORF">PSJ8397_03012</name>
</gene>
<dbReference type="Gene3D" id="1.20.1600.10">
    <property type="entry name" value="Outer membrane efflux proteins (OEP)"/>
    <property type="match status" value="1"/>
</dbReference>
<accession>A0A1Y5T642</accession>
<keyword evidence="4" id="KW-0472">Membrane</keyword>
<dbReference type="GO" id="GO:0015562">
    <property type="term" value="F:efflux transmembrane transporter activity"/>
    <property type="evidence" value="ECO:0007669"/>
    <property type="project" value="InterPro"/>
</dbReference>
<evidence type="ECO:0000256" key="6">
    <source>
        <dbReference type="SAM" id="Coils"/>
    </source>
</evidence>
<dbReference type="GO" id="GO:1990281">
    <property type="term" value="C:efflux pump complex"/>
    <property type="evidence" value="ECO:0007669"/>
    <property type="project" value="TreeGrafter"/>
</dbReference>
<evidence type="ECO:0000256" key="3">
    <source>
        <dbReference type="ARBA" id="ARBA00022692"/>
    </source>
</evidence>